<evidence type="ECO:0000256" key="1">
    <source>
        <dbReference type="SAM" id="SignalP"/>
    </source>
</evidence>
<dbReference type="EMBL" id="SOBT01000008">
    <property type="protein sequence ID" value="TDU31949.1"/>
    <property type="molecule type" value="Genomic_DNA"/>
</dbReference>
<accession>A0A4R7PE82</accession>
<proteinExistence type="predicted"/>
<evidence type="ECO:0000313" key="2">
    <source>
        <dbReference type="EMBL" id="TDU31949.1"/>
    </source>
</evidence>
<feature type="chain" id="PRO_5030099621" description="SH3 domain-containing protein" evidence="1">
    <location>
        <begin position="22"/>
        <end position="198"/>
    </location>
</feature>
<protein>
    <recommendedName>
        <fullName evidence="4">SH3 domain-containing protein</fullName>
    </recommendedName>
</protein>
<keyword evidence="1" id="KW-0732">Signal</keyword>
<gene>
    <name evidence="2" type="ORF">DFR24_1333</name>
</gene>
<feature type="signal peptide" evidence="1">
    <location>
        <begin position="1"/>
        <end position="21"/>
    </location>
</feature>
<dbReference type="Proteomes" id="UP000295341">
    <property type="component" value="Unassembled WGS sequence"/>
</dbReference>
<reference evidence="2 3" key="1">
    <citation type="submission" date="2019-03" db="EMBL/GenBank/DDBJ databases">
        <title>Genomic Encyclopedia of Type Strains, Phase IV (KMG-IV): sequencing the most valuable type-strain genomes for metagenomic binning, comparative biology and taxonomic classification.</title>
        <authorList>
            <person name="Goeker M."/>
        </authorList>
    </citation>
    <scope>NUCLEOTIDE SEQUENCE [LARGE SCALE GENOMIC DNA]</scope>
    <source>
        <strain evidence="2 3">DSM 26377</strain>
    </source>
</reference>
<name>A0A4R7PE82_9GAMM</name>
<organism evidence="2 3">
    <name type="scientific">Panacagrimonas perspica</name>
    <dbReference type="NCBI Taxonomy" id="381431"/>
    <lineage>
        <taxon>Bacteria</taxon>
        <taxon>Pseudomonadati</taxon>
        <taxon>Pseudomonadota</taxon>
        <taxon>Gammaproteobacteria</taxon>
        <taxon>Nevskiales</taxon>
        <taxon>Nevskiaceae</taxon>
        <taxon>Panacagrimonas</taxon>
    </lineage>
</organism>
<evidence type="ECO:0000313" key="3">
    <source>
        <dbReference type="Proteomes" id="UP000295341"/>
    </source>
</evidence>
<dbReference type="RefSeq" id="WP_133880497.1">
    <property type="nucleotide sequence ID" value="NZ_MWIN01000006.1"/>
</dbReference>
<sequence length="198" mass="21414">MTVRLVVFPILAALAIAPCWAAAPGAGCDAISAKAETEQAHMRPVQNLRVVGRDRLHFHKAPDAACATKTYVVTGDALLGYSEWNGWYSVQYTHPKTGAVHSGWIRGERVEVVGSMGLVGDDAAAKSGLPADVTAFVERAEMCEHFAGEFNGDQSEHDREVNATMTKLRCDALDADRAGLRKKYRSSESVRDALAEEP</sequence>
<evidence type="ECO:0008006" key="4">
    <source>
        <dbReference type="Google" id="ProtNLM"/>
    </source>
</evidence>
<dbReference type="OrthoDB" id="8595802at2"/>
<dbReference type="AlphaFoldDB" id="A0A4R7PE82"/>
<comment type="caution">
    <text evidence="2">The sequence shown here is derived from an EMBL/GenBank/DDBJ whole genome shotgun (WGS) entry which is preliminary data.</text>
</comment>
<keyword evidence="3" id="KW-1185">Reference proteome</keyword>